<keyword evidence="3" id="KW-0805">Transcription regulation</keyword>
<dbReference type="CDD" id="cd00609">
    <property type="entry name" value="AAT_like"/>
    <property type="match status" value="1"/>
</dbReference>
<keyword evidence="4 7" id="KW-0238">DNA-binding</keyword>
<dbReference type="GO" id="GO:0008483">
    <property type="term" value="F:transaminase activity"/>
    <property type="evidence" value="ECO:0007669"/>
    <property type="project" value="UniProtKB-KW"/>
</dbReference>
<evidence type="ECO:0000256" key="2">
    <source>
        <dbReference type="ARBA" id="ARBA00022898"/>
    </source>
</evidence>
<keyword evidence="8" id="KW-1185">Reference proteome</keyword>
<dbReference type="PANTHER" id="PTHR46577:SF2">
    <property type="entry name" value="TRANSCRIPTIONAL REGULATORY PROTEIN"/>
    <property type="match status" value="1"/>
</dbReference>
<evidence type="ECO:0000256" key="1">
    <source>
        <dbReference type="ARBA" id="ARBA00005384"/>
    </source>
</evidence>
<keyword evidence="2" id="KW-0663">Pyridoxal phosphate</keyword>
<feature type="domain" description="HTH gntR-type" evidence="6">
    <location>
        <begin position="5"/>
        <end position="73"/>
    </location>
</feature>
<keyword evidence="5" id="KW-0804">Transcription</keyword>
<evidence type="ECO:0000313" key="7">
    <source>
        <dbReference type="EMBL" id="SFJ08125.1"/>
    </source>
</evidence>
<evidence type="ECO:0000259" key="6">
    <source>
        <dbReference type="PROSITE" id="PS50949"/>
    </source>
</evidence>
<dbReference type="EMBL" id="FOQO01000007">
    <property type="protein sequence ID" value="SFJ08125.1"/>
    <property type="molecule type" value="Genomic_DNA"/>
</dbReference>
<dbReference type="Proteomes" id="UP000198670">
    <property type="component" value="Unassembled WGS sequence"/>
</dbReference>
<evidence type="ECO:0000256" key="5">
    <source>
        <dbReference type="ARBA" id="ARBA00023163"/>
    </source>
</evidence>
<dbReference type="GO" id="GO:0003677">
    <property type="term" value="F:DNA binding"/>
    <property type="evidence" value="ECO:0007669"/>
    <property type="project" value="UniProtKB-KW"/>
</dbReference>
<dbReference type="OrthoDB" id="9802328at2"/>
<gene>
    <name evidence="7" type="ORF">SAMN05444682_107194</name>
</gene>
<dbReference type="Gene3D" id="3.90.1150.10">
    <property type="entry name" value="Aspartate Aminotransferase, domain 1"/>
    <property type="match status" value="1"/>
</dbReference>
<name>A0A1I3NFZ6_9SPHI</name>
<dbReference type="InterPro" id="IPR015422">
    <property type="entry name" value="PyrdxlP-dep_Trfase_small"/>
</dbReference>
<dbReference type="Pfam" id="PF00155">
    <property type="entry name" value="Aminotran_1_2"/>
    <property type="match status" value="1"/>
</dbReference>
<keyword evidence="7" id="KW-0032">Aminotransferase</keyword>
<dbReference type="SMART" id="SM00345">
    <property type="entry name" value="HTH_GNTR"/>
    <property type="match status" value="1"/>
</dbReference>
<evidence type="ECO:0000256" key="4">
    <source>
        <dbReference type="ARBA" id="ARBA00023125"/>
    </source>
</evidence>
<proteinExistence type="inferred from homology"/>
<dbReference type="InterPro" id="IPR000524">
    <property type="entry name" value="Tscrpt_reg_HTH_GntR"/>
</dbReference>
<dbReference type="GO" id="GO:0003700">
    <property type="term" value="F:DNA-binding transcription factor activity"/>
    <property type="evidence" value="ECO:0007669"/>
    <property type="project" value="InterPro"/>
</dbReference>
<dbReference type="Pfam" id="PF00392">
    <property type="entry name" value="GntR"/>
    <property type="match status" value="1"/>
</dbReference>
<dbReference type="AlphaFoldDB" id="A0A1I3NFZ6"/>
<protein>
    <submittedName>
        <fullName evidence="7">DNA-binding transcriptional regulator, MocR family, contains an aminotransferase domain</fullName>
    </submittedName>
</protein>
<dbReference type="InterPro" id="IPR015424">
    <property type="entry name" value="PyrdxlP-dep_Trfase"/>
</dbReference>
<sequence length="474" mass="53486">MSKNGLLYQRIAHNIEHQIQHEVLRVGDKLPSIRMICREHGVSMSTALQAYYDLESKGLIESRPQSGYYVTYSHKFFPAMPETSNPVYHADASGTDGLVAKVYAELGRETNLTFSLGVPAPELLPVAKLNKTMINAMRLLPAGGTSYEQVQGNSKLRQQIARWSFSWEGHLRESDLLTTAGCMNALAYSLMALTERGDQIVVESPVYFGVLQLARSLGLQVLELPTHAITGIDLEALKKTLQTKKIKACLLVSNFSNPLGSCMPDEHKREAVRLMETHGVPLIEDDLYGDVYFGQHRPKSCKTYDESGIVLWCGSVSKTLAPGYRVGWVAPGRFKEQVIRTKLYHSVSSTTLTQEAIASFLETGRYESHLRKLRHTLHTNSLQYLRAIGEYFPEETRVSRPEGGFLLWLELPKQIDTIKLYETALKFKISIAPGRMFTLQNQYNHCIRLSYGLLWNEQVERALKLLGNLARKMF</sequence>
<accession>A0A1I3NFZ6</accession>
<dbReference type="SUPFAM" id="SSF46785">
    <property type="entry name" value="Winged helix' DNA-binding domain"/>
    <property type="match status" value="1"/>
</dbReference>
<dbReference type="InterPro" id="IPR036388">
    <property type="entry name" value="WH-like_DNA-bd_sf"/>
</dbReference>
<dbReference type="CDD" id="cd07377">
    <property type="entry name" value="WHTH_GntR"/>
    <property type="match status" value="1"/>
</dbReference>
<dbReference type="GO" id="GO:0030170">
    <property type="term" value="F:pyridoxal phosphate binding"/>
    <property type="evidence" value="ECO:0007669"/>
    <property type="project" value="InterPro"/>
</dbReference>
<dbReference type="PROSITE" id="PS50949">
    <property type="entry name" value="HTH_GNTR"/>
    <property type="match status" value="1"/>
</dbReference>
<dbReference type="InterPro" id="IPR004839">
    <property type="entry name" value="Aminotransferase_I/II_large"/>
</dbReference>
<reference evidence="7 8" key="1">
    <citation type="submission" date="2016-10" db="EMBL/GenBank/DDBJ databases">
        <authorList>
            <person name="de Groot N.N."/>
        </authorList>
    </citation>
    <scope>NUCLEOTIDE SEQUENCE [LARGE SCALE GENOMIC DNA]</scope>
    <source>
        <strain evidence="7 8">RK1</strain>
    </source>
</reference>
<comment type="similarity">
    <text evidence="1">In the C-terminal section; belongs to the class-I pyridoxal-phosphate-dependent aminotransferase family.</text>
</comment>
<organism evidence="7 8">
    <name type="scientific">Parapedobacter indicus</name>
    <dbReference type="NCBI Taxonomy" id="1477437"/>
    <lineage>
        <taxon>Bacteria</taxon>
        <taxon>Pseudomonadati</taxon>
        <taxon>Bacteroidota</taxon>
        <taxon>Sphingobacteriia</taxon>
        <taxon>Sphingobacteriales</taxon>
        <taxon>Sphingobacteriaceae</taxon>
        <taxon>Parapedobacter</taxon>
    </lineage>
</organism>
<dbReference type="Gene3D" id="3.40.640.10">
    <property type="entry name" value="Type I PLP-dependent aspartate aminotransferase-like (Major domain)"/>
    <property type="match status" value="1"/>
</dbReference>
<evidence type="ECO:0000313" key="8">
    <source>
        <dbReference type="Proteomes" id="UP000198670"/>
    </source>
</evidence>
<dbReference type="STRING" id="1477437.SAMN05444682_107194"/>
<dbReference type="RefSeq" id="WP_090628211.1">
    <property type="nucleotide sequence ID" value="NZ_FOQO01000007.1"/>
</dbReference>
<keyword evidence="7" id="KW-0808">Transferase</keyword>
<evidence type="ECO:0000256" key="3">
    <source>
        <dbReference type="ARBA" id="ARBA00023015"/>
    </source>
</evidence>
<dbReference type="PANTHER" id="PTHR46577">
    <property type="entry name" value="HTH-TYPE TRANSCRIPTIONAL REGULATORY PROTEIN GABR"/>
    <property type="match status" value="1"/>
</dbReference>
<dbReference type="InterPro" id="IPR036390">
    <property type="entry name" value="WH_DNA-bd_sf"/>
</dbReference>
<dbReference type="Gene3D" id="1.10.10.10">
    <property type="entry name" value="Winged helix-like DNA-binding domain superfamily/Winged helix DNA-binding domain"/>
    <property type="match status" value="1"/>
</dbReference>
<dbReference type="InterPro" id="IPR015421">
    <property type="entry name" value="PyrdxlP-dep_Trfase_major"/>
</dbReference>
<dbReference type="SUPFAM" id="SSF53383">
    <property type="entry name" value="PLP-dependent transferases"/>
    <property type="match status" value="1"/>
</dbReference>
<dbReference type="InterPro" id="IPR051446">
    <property type="entry name" value="HTH_trans_reg/aminotransferase"/>
</dbReference>